<evidence type="ECO:0000259" key="6">
    <source>
        <dbReference type="Pfam" id="PF21715"/>
    </source>
</evidence>
<feature type="domain" description="CggR N-terminal DNA binding" evidence="6">
    <location>
        <begin position="19"/>
        <end position="86"/>
    </location>
</feature>
<dbReference type="Pfam" id="PF04198">
    <property type="entry name" value="Sugar-bind"/>
    <property type="match status" value="1"/>
</dbReference>
<keyword evidence="4" id="KW-0804">Transcription</keyword>
<keyword evidence="2" id="KW-0805">Transcription regulation</keyword>
<accession>A0A167GE13</accession>
<evidence type="ECO:0000259" key="5">
    <source>
        <dbReference type="Pfam" id="PF04198"/>
    </source>
</evidence>
<keyword evidence="3" id="KW-0238">DNA-binding</keyword>
<protein>
    <submittedName>
        <fullName evidence="7">Uncharacterized protein</fullName>
    </submittedName>
</protein>
<dbReference type="SUPFAM" id="SSF100950">
    <property type="entry name" value="NagB/RpiA/CoA transferase-like"/>
    <property type="match status" value="1"/>
</dbReference>
<keyword evidence="8" id="KW-1185">Reference proteome</keyword>
<evidence type="ECO:0000256" key="1">
    <source>
        <dbReference type="ARBA" id="ARBA00010466"/>
    </source>
</evidence>
<dbReference type="InterPro" id="IPR036388">
    <property type="entry name" value="WH-like_DNA-bd_sf"/>
</dbReference>
<feature type="domain" description="Sugar-binding" evidence="5">
    <location>
        <begin position="90"/>
        <end position="338"/>
    </location>
</feature>
<dbReference type="InterPro" id="IPR051054">
    <property type="entry name" value="SorC_transcr_regulators"/>
</dbReference>
<dbReference type="Proteomes" id="UP000077134">
    <property type="component" value="Unassembled WGS sequence"/>
</dbReference>
<dbReference type="InterPro" id="IPR036390">
    <property type="entry name" value="WH_DNA-bd_sf"/>
</dbReference>
<dbReference type="OrthoDB" id="9793820at2"/>
<dbReference type="GO" id="GO:0003677">
    <property type="term" value="F:DNA binding"/>
    <property type="evidence" value="ECO:0007669"/>
    <property type="project" value="UniProtKB-KW"/>
</dbReference>
<dbReference type="Gene3D" id="3.40.50.1360">
    <property type="match status" value="1"/>
</dbReference>
<dbReference type="STRING" id="1763538.LPB68_11090"/>
<dbReference type="AlphaFoldDB" id="A0A167GE13"/>
<dbReference type="InterPro" id="IPR048715">
    <property type="entry name" value="CggR_N"/>
</dbReference>
<evidence type="ECO:0000256" key="4">
    <source>
        <dbReference type="ARBA" id="ARBA00023163"/>
    </source>
</evidence>
<comment type="caution">
    <text evidence="7">The sequence shown here is derived from an EMBL/GenBank/DDBJ whole genome shotgun (WGS) entry which is preliminary data.</text>
</comment>
<dbReference type="KEGG" id="pcx:LPB68_11090"/>
<dbReference type="GO" id="GO:0030246">
    <property type="term" value="F:carbohydrate binding"/>
    <property type="evidence" value="ECO:0007669"/>
    <property type="project" value="InterPro"/>
</dbReference>
<evidence type="ECO:0000256" key="2">
    <source>
        <dbReference type="ARBA" id="ARBA00023015"/>
    </source>
</evidence>
<dbReference type="PANTHER" id="PTHR34294">
    <property type="entry name" value="TRANSCRIPTIONAL REGULATOR-RELATED"/>
    <property type="match status" value="1"/>
</dbReference>
<comment type="similarity">
    <text evidence="1">Belongs to the SorC transcriptional regulatory family.</text>
</comment>
<dbReference type="RefSeq" id="WP_068654757.1">
    <property type="nucleotide sequence ID" value="NZ_CP017770.1"/>
</dbReference>
<organism evidence="7 8">
    <name type="scientific">Paenibacillus crassostreae</name>
    <dbReference type="NCBI Taxonomy" id="1763538"/>
    <lineage>
        <taxon>Bacteria</taxon>
        <taxon>Bacillati</taxon>
        <taxon>Bacillota</taxon>
        <taxon>Bacilli</taxon>
        <taxon>Bacillales</taxon>
        <taxon>Paenibacillaceae</taxon>
        <taxon>Paenibacillus</taxon>
    </lineage>
</organism>
<reference evidence="7 8" key="1">
    <citation type="submission" date="2016-02" db="EMBL/GenBank/DDBJ databases">
        <title>Paenibacillus sp. LPB0068, isolated from Crassostrea gigas.</title>
        <authorList>
            <person name="Shin S.-K."/>
            <person name="Yi H."/>
        </authorList>
    </citation>
    <scope>NUCLEOTIDE SEQUENCE [LARGE SCALE GENOMIC DNA]</scope>
    <source>
        <strain evidence="7 8">LPB0068</strain>
    </source>
</reference>
<proteinExistence type="inferred from homology"/>
<name>A0A167GE13_9BACL</name>
<dbReference type="InterPro" id="IPR007324">
    <property type="entry name" value="Sugar-bd_dom_put"/>
</dbReference>
<dbReference type="EMBL" id="LSFN01000004">
    <property type="protein sequence ID" value="OAB77481.1"/>
    <property type="molecule type" value="Genomic_DNA"/>
</dbReference>
<evidence type="ECO:0000313" key="8">
    <source>
        <dbReference type="Proteomes" id="UP000077134"/>
    </source>
</evidence>
<dbReference type="InterPro" id="IPR037171">
    <property type="entry name" value="NagB/RpiA_transferase-like"/>
</dbReference>
<dbReference type="PANTHER" id="PTHR34294:SF5">
    <property type="entry name" value="CENTRAL GLYCOLYTIC GENES REGULATOR"/>
    <property type="match status" value="1"/>
</dbReference>
<gene>
    <name evidence="7" type="ORF">PNBC_02085</name>
</gene>
<dbReference type="SUPFAM" id="SSF46785">
    <property type="entry name" value="Winged helix' DNA-binding domain"/>
    <property type="match status" value="1"/>
</dbReference>
<evidence type="ECO:0000256" key="3">
    <source>
        <dbReference type="ARBA" id="ARBA00023125"/>
    </source>
</evidence>
<dbReference type="Pfam" id="PF21715">
    <property type="entry name" value="CggR_N"/>
    <property type="match status" value="1"/>
</dbReference>
<dbReference type="Gene3D" id="1.10.10.10">
    <property type="entry name" value="Winged helix-like DNA-binding domain superfamily/Winged helix DNA-binding domain"/>
    <property type="match status" value="1"/>
</dbReference>
<sequence length="352" mass="38885">MRNLLEIQKQLLPDLMETLKTRYSILQRIMSFDMIGRRTLAASLHMTERVLRSETDLLKSQGLIEIESMGMRISDSGKKLLESLEPIAKDLFGLTDLEDKIRLAYGLRKVVIVPGDSESSSFSKRELGRAGAKALLSVMGNEDIIAVTGGSTLAAVAEQLSQPVSAHVKRTWFVPARGGLGESVEFQANTVASTMAKSVGAQYRLLHLPDLLSEDAYQSLVQDINIQEIVHIIRQSRIIVHGIGDAMVMTRRRKLDSTTVEAIRADGAVAESFGYYFNDEGAMVHKMMILGLRLEDIMNTEIVIGIAGGKSKARAIHAVLRFGQEDILVTDEAAALEIEREMDEQTQTDTLK</sequence>
<evidence type="ECO:0000313" key="7">
    <source>
        <dbReference type="EMBL" id="OAB77481.1"/>
    </source>
</evidence>